<dbReference type="InterPro" id="IPR003812">
    <property type="entry name" value="Fido"/>
</dbReference>
<dbReference type="PROSITE" id="PS51459">
    <property type="entry name" value="FIDO"/>
    <property type="match status" value="1"/>
</dbReference>
<proteinExistence type="predicted"/>
<comment type="caution">
    <text evidence="2">The sequence shown here is derived from an EMBL/GenBank/DDBJ whole genome shotgun (WGS) entry which is preliminary data.</text>
</comment>
<dbReference type="Proteomes" id="UP000747399">
    <property type="component" value="Unassembled WGS sequence"/>
</dbReference>
<name>A0A8J4BQ05_9CHLO</name>
<dbReference type="Pfam" id="PF02661">
    <property type="entry name" value="Fic"/>
    <property type="match status" value="1"/>
</dbReference>
<sequence>MQGLHHNAGRIRDGIVVGVRADGLFYYQHPEVVPFELQCLIDQYNHVMRYHLTGDADQDCGKVFNLVAQFLLRFSTIHPCSDGNGTAGCVGRLLVNRAFHFQSNCSHHIYVDCAQYLEVVTLSRPEITFT</sequence>
<organism evidence="2 3">
    <name type="scientific">Volvox africanus</name>
    <dbReference type="NCBI Taxonomy" id="51714"/>
    <lineage>
        <taxon>Eukaryota</taxon>
        <taxon>Viridiplantae</taxon>
        <taxon>Chlorophyta</taxon>
        <taxon>core chlorophytes</taxon>
        <taxon>Chlorophyceae</taxon>
        <taxon>CS clade</taxon>
        <taxon>Chlamydomonadales</taxon>
        <taxon>Volvocaceae</taxon>
        <taxon>Volvox</taxon>
    </lineage>
</organism>
<feature type="domain" description="Fido" evidence="1">
    <location>
        <begin position="1"/>
        <end position="130"/>
    </location>
</feature>
<dbReference type="Gene3D" id="1.10.3290.10">
    <property type="entry name" value="Fido-like domain"/>
    <property type="match status" value="1"/>
</dbReference>
<dbReference type="InterPro" id="IPR036597">
    <property type="entry name" value="Fido-like_dom_sf"/>
</dbReference>
<dbReference type="EMBL" id="BNCO01000080">
    <property type="protein sequence ID" value="GIL66040.1"/>
    <property type="molecule type" value="Genomic_DNA"/>
</dbReference>
<gene>
    <name evidence="2" type="ORF">Vafri_19591</name>
</gene>
<accession>A0A8J4BQ05</accession>
<dbReference type="AlphaFoldDB" id="A0A8J4BQ05"/>
<keyword evidence="3" id="KW-1185">Reference proteome</keyword>
<evidence type="ECO:0000259" key="1">
    <source>
        <dbReference type="PROSITE" id="PS51459"/>
    </source>
</evidence>
<protein>
    <recommendedName>
        <fullName evidence="1">Fido domain-containing protein</fullName>
    </recommendedName>
</protein>
<evidence type="ECO:0000313" key="3">
    <source>
        <dbReference type="Proteomes" id="UP000747399"/>
    </source>
</evidence>
<evidence type="ECO:0000313" key="2">
    <source>
        <dbReference type="EMBL" id="GIL66040.1"/>
    </source>
</evidence>
<dbReference type="SUPFAM" id="SSF140931">
    <property type="entry name" value="Fic-like"/>
    <property type="match status" value="1"/>
</dbReference>
<reference evidence="2" key="1">
    <citation type="journal article" date="2021" name="Proc. Natl. Acad. Sci. U.S.A.">
        <title>Three genomes in the algal genus Volvox reveal the fate of a haploid sex-determining region after a transition to homothallism.</title>
        <authorList>
            <person name="Yamamoto K."/>
            <person name="Hamaji T."/>
            <person name="Kawai-Toyooka H."/>
            <person name="Matsuzaki R."/>
            <person name="Takahashi F."/>
            <person name="Nishimura Y."/>
            <person name="Kawachi M."/>
            <person name="Noguchi H."/>
            <person name="Minakuchi Y."/>
            <person name="Umen J.G."/>
            <person name="Toyoda A."/>
            <person name="Nozaki H."/>
        </authorList>
    </citation>
    <scope>NUCLEOTIDE SEQUENCE</scope>
    <source>
        <strain evidence="2">NIES-3780</strain>
    </source>
</reference>